<feature type="domain" description="Peptidase M1 alanyl aminopeptidase Ig-like fold" evidence="10">
    <location>
        <begin position="472"/>
        <end position="559"/>
    </location>
</feature>
<evidence type="ECO:0000256" key="3">
    <source>
        <dbReference type="ARBA" id="ARBA00022438"/>
    </source>
</evidence>
<reference evidence="13 14" key="1">
    <citation type="submission" date="2016-09" db="EMBL/GenBank/DDBJ databases">
        <title>Extensive genetic diversity and differential bi-allelic expression allows diatom success in the polar Southern Ocean.</title>
        <authorList>
            <consortium name="DOE Joint Genome Institute"/>
            <person name="Mock T."/>
            <person name="Otillar R.P."/>
            <person name="Strauss J."/>
            <person name="Dupont C."/>
            <person name="Frickenhaus S."/>
            <person name="Maumus F."/>
            <person name="Mcmullan M."/>
            <person name="Sanges R."/>
            <person name="Schmutz J."/>
            <person name="Toseland A."/>
            <person name="Valas R."/>
            <person name="Veluchamy A."/>
            <person name="Ward B.J."/>
            <person name="Allen A."/>
            <person name="Barry K."/>
            <person name="Falciatore A."/>
            <person name="Ferrante M."/>
            <person name="Fortunato A.E."/>
            <person name="Gloeckner G."/>
            <person name="Gruber A."/>
            <person name="Hipkin R."/>
            <person name="Janech M."/>
            <person name="Kroth P."/>
            <person name="Leese F."/>
            <person name="Lindquist E."/>
            <person name="Lyon B.R."/>
            <person name="Martin J."/>
            <person name="Mayer C."/>
            <person name="Parker M."/>
            <person name="Quesneville H."/>
            <person name="Raymond J."/>
            <person name="Uhlig C."/>
            <person name="Valentin K.U."/>
            <person name="Worden A.Z."/>
            <person name="Armbrust E.V."/>
            <person name="Bowler C."/>
            <person name="Green B."/>
            <person name="Moulton V."/>
            <person name="Van Oosterhout C."/>
            <person name="Grigoriev I."/>
        </authorList>
    </citation>
    <scope>NUCLEOTIDE SEQUENCE [LARGE SCALE GENOMIC DNA]</scope>
    <source>
        <strain evidence="13 14">CCMP1102</strain>
    </source>
</reference>
<comment type="similarity">
    <text evidence="2">Belongs to the peptidase M1 family.</text>
</comment>
<dbReference type="InterPro" id="IPR037144">
    <property type="entry name" value="Peptidase_M1_pepN_C_sf"/>
</dbReference>
<keyword evidence="7" id="KW-0862">Zinc</keyword>
<keyword evidence="6" id="KW-0378">Hydrolase</keyword>
<dbReference type="Proteomes" id="UP000095751">
    <property type="component" value="Unassembled WGS sequence"/>
</dbReference>
<evidence type="ECO:0000256" key="1">
    <source>
        <dbReference type="ARBA" id="ARBA00001947"/>
    </source>
</evidence>
<gene>
    <name evidence="13" type="ORF">FRACYDRAFT_277665</name>
</gene>
<evidence type="ECO:0000256" key="8">
    <source>
        <dbReference type="ARBA" id="ARBA00023049"/>
    </source>
</evidence>
<dbReference type="FunFam" id="3.30.2010.30:FF:000002">
    <property type="entry name" value="Putative aminopeptidase N"/>
    <property type="match status" value="1"/>
</dbReference>
<keyword evidence="5" id="KW-0479">Metal-binding</keyword>
<evidence type="ECO:0000259" key="12">
    <source>
        <dbReference type="Pfam" id="PF17900"/>
    </source>
</evidence>
<dbReference type="SUPFAM" id="SSF55486">
    <property type="entry name" value="Metalloproteases ('zincins'), catalytic domain"/>
    <property type="match status" value="1"/>
</dbReference>
<evidence type="ECO:0000259" key="9">
    <source>
        <dbReference type="Pfam" id="PF01433"/>
    </source>
</evidence>
<dbReference type="InterPro" id="IPR014782">
    <property type="entry name" value="Peptidase_M1_dom"/>
</dbReference>
<evidence type="ECO:0000256" key="4">
    <source>
        <dbReference type="ARBA" id="ARBA00022670"/>
    </source>
</evidence>
<evidence type="ECO:0000256" key="7">
    <source>
        <dbReference type="ARBA" id="ARBA00022833"/>
    </source>
</evidence>
<sequence>MSTTTDDVDTKKPTEIFRLDYKPLDLIVSKINMDFNIRDGKTIVESEMFIEKNPKLLENDWDPNAIHDLVLDGDETSITLLEVTLDGKVLKEGDDYALDSTKLIIKNPPSGSLLKTRVSIVPEDNTQLSGLYQSSGPMYCTQCEAMGFRRITYYPDRPDNMAVFERIRLEADKENYPILLSNGNLLEEGDVVDTEDGRHYAIWSDPYPKPSYLFAIVAGKLGKISDSYTTSPSGRKVDLNIYSDPKDAHKLQYAMTSLKNSMDWDQTRYGLEYDLDLYNIVAVDSFNMGAMENKGLNVFNTAYVLADPETATDSDYERVEAVIGHEYFHNWTGNRVTCRDWFQLTLKEGLTVFRDQEFSGDMNSAAVKRIEGVQMLRASQFAQDAGPMSHSIRPNSYISMDNFYTATVYNKGAEIIRMYQTLVGVDGFRKGMDLYFERHDGSAVTCDEFLSAMSDANNIDLSQFSNWYSTPGTPIVTYEHSYSSDTKKWTLTLTQSSESTLGPLHIPISIGLLDKTSGEEVLSTTVLNLKEETQVFEFDDIDRDVIPSLLRGFSAPIKLIPADGASVDEKALAYLAARDTDGFNKWESTQALSTSLIFQVMNDSDDSVELLGDDAFYSSKTWTYVQEAFERTLENYDSNDYSILAYALTLPSQGSLTELIDTGDDVDPIAIHTARGNVKKSLARKFQIQLKKRYDSLTDDGDVEFKVDSTSIGRRLLRNVCLQYLCSISTTEEEQTIAAALAKNHYETATCMTDKVSALNCLASMDGSAAASVVNDRDEIIQRFYEEANGDALVLDKWFAIQAMADLPDILDRVKALKEHPDFTLKNPNRCRSLIGGFTANPGGFHAANGDGYKFVRSVLEELDPINASVSSRLSSSLITWKKYNFESRGKLMKNELEELSKLTPISDDLFEIVSKGLN</sequence>
<dbReference type="InterPro" id="IPR035414">
    <property type="entry name" value="Peptidase_M1_pepN_Ig-like"/>
</dbReference>
<dbReference type="CDD" id="cd09600">
    <property type="entry name" value="M1_APN"/>
    <property type="match status" value="1"/>
</dbReference>
<protein>
    <submittedName>
        <fullName evidence="13">Aminopeptidase N</fullName>
    </submittedName>
</protein>
<evidence type="ECO:0000313" key="13">
    <source>
        <dbReference type="EMBL" id="OEU08193.1"/>
    </source>
</evidence>
<evidence type="ECO:0000313" key="14">
    <source>
        <dbReference type="Proteomes" id="UP000095751"/>
    </source>
</evidence>
<dbReference type="InterPro" id="IPR027268">
    <property type="entry name" value="Peptidase_M4/M1_CTD_sf"/>
</dbReference>
<dbReference type="InterPro" id="IPR045357">
    <property type="entry name" value="Aminopeptidase_N-like_N"/>
</dbReference>
<dbReference type="Pfam" id="PF17432">
    <property type="entry name" value="DUF3458_C"/>
    <property type="match status" value="1"/>
</dbReference>
<dbReference type="GO" id="GO:0006508">
    <property type="term" value="P:proteolysis"/>
    <property type="evidence" value="ECO:0007669"/>
    <property type="project" value="UniProtKB-KW"/>
</dbReference>
<organism evidence="13 14">
    <name type="scientific">Fragilariopsis cylindrus CCMP1102</name>
    <dbReference type="NCBI Taxonomy" id="635003"/>
    <lineage>
        <taxon>Eukaryota</taxon>
        <taxon>Sar</taxon>
        <taxon>Stramenopiles</taxon>
        <taxon>Ochrophyta</taxon>
        <taxon>Bacillariophyta</taxon>
        <taxon>Bacillariophyceae</taxon>
        <taxon>Bacillariophycidae</taxon>
        <taxon>Bacillariales</taxon>
        <taxon>Bacillariaceae</taxon>
        <taxon>Fragilariopsis</taxon>
    </lineage>
</organism>
<dbReference type="InterPro" id="IPR024601">
    <property type="entry name" value="Peptidase_M1_pepN_C"/>
</dbReference>
<dbReference type="GO" id="GO:0004177">
    <property type="term" value="F:aminopeptidase activity"/>
    <property type="evidence" value="ECO:0007669"/>
    <property type="project" value="UniProtKB-KW"/>
</dbReference>
<dbReference type="KEGG" id="fcy:FRACYDRAFT_277665"/>
<keyword evidence="14" id="KW-1185">Reference proteome</keyword>
<comment type="cofactor">
    <cofactor evidence="1">
        <name>Zn(2+)</name>
        <dbReference type="ChEBI" id="CHEBI:29105"/>
    </cofactor>
</comment>
<dbReference type="InterPro" id="IPR042097">
    <property type="entry name" value="Aminopeptidase_N-like_N_sf"/>
</dbReference>
<dbReference type="Gene3D" id="2.60.40.1730">
    <property type="entry name" value="tricorn interacting facor f3 domain"/>
    <property type="match status" value="1"/>
</dbReference>
<dbReference type="InterPro" id="IPR012779">
    <property type="entry name" value="Peptidase_M1_pepN"/>
</dbReference>
<keyword evidence="8" id="KW-0482">Metalloprotease</keyword>
<evidence type="ECO:0000259" key="10">
    <source>
        <dbReference type="Pfam" id="PF11940"/>
    </source>
</evidence>
<keyword evidence="4" id="KW-0645">Protease</keyword>
<dbReference type="AlphaFoldDB" id="A0A1E7ERL0"/>
<dbReference type="GO" id="GO:0008270">
    <property type="term" value="F:zinc ion binding"/>
    <property type="evidence" value="ECO:0007669"/>
    <property type="project" value="InterPro"/>
</dbReference>
<name>A0A1E7ERL0_9STRA</name>
<evidence type="ECO:0000256" key="2">
    <source>
        <dbReference type="ARBA" id="ARBA00010136"/>
    </source>
</evidence>
<feature type="domain" description="Peptidase M1 membrane alanine aminopeptidase" evidence="9">
    <location>
        <begin position="253"/>
        <end position="466"/>
    </location>
</feature>
<accession>A0A1E7ERL0</accession>
<dbReference type="GO" id="GO:0008237">
    <property type="term" value="F:metallopeptidase activity"/>
    <property type="evidence" value="ECO:0007669"/>
    <property type="project" value="UniProtKB-KW"/>
</dbReference>
<evidence type="ECO:0000259" key="11">
    <source>
        <dbReference type="Pfam" id="PF17432"/>
    </source>
</evidence>
<dbReference type="InParanoid" id="A0A1E7ERL0"/>
<dbReference type="InterPro" id="IPR038438">
    <property type="entry name" value="PepN_Ig-like_sf"/>
</dbReference>
<proteinExistence type="inferred from homology"/>
<dbReference type="InterPro" id="IPR001930">
    <property type="entry name" value="Peptidase_M1"/>
</dbReference>
<dbReference type="Pfam" id="PF17900">
    <property type="entry name" value="Peptidase_M1_N"/>
    <property type="match status" value="1"/>
</dbReference>
<dbReference type="FunFam" id="1.10.390.10:FF:000002">
    <property type="entry name" value="Aminopeptidase N"/>
    <property type="match status" value="1"/>
</dbReference>
<dbReference type="NCBIfam" id="TIGR02414">
    <property type="entry name" value="pepN_proteo"/>
    <property type="match status" value="1"/>
</dbReference>
<dbReference type="PANTHER" id="PTHR46322">
    <property type="entry name" value="PUROMYCIN-SENSITIVE AMINOPEPTIDASE"/>
    <property type="match status" value="1"/>
</dbReference>
<dbReference type="Pfam" id="PF01433">
    <property type="entry name" value="Peptidase_M1"/>
    <property type="match status" value="1"/>
</dbReference>
<dbReference type="PANTHER" id="PTHR46322:SF1">
    <property type="entry name" value="PUROMYCIN-SENSITIVE AMINOPEPTIDASE"/>
    <property type="match status" value="1"/>
</dbReference>
<evidence type="ECO:0000256" key="5">
    <source>
        <dbReference type="ARBA" id="ARBA00022723"/>
    </source>
</evidence>
<dbReference type="Gene3D" id="1.25.50.10">
    <property type="entry name" value="Peptidase M1, alanyl aminopeptidase, C-terminal domain"/>
    <property type="match status" value="1"/>
</dbReference>
<dbReference type="EMBL" id="KV784381">
    <property type="protein sequence ID" value="OEU08193.1"/>
    <property type="molecule type" value="Genomic_DNA"/>
</dbReference>
<feature type="domain" description="Aminopeptidase N-like N-terminal" evidence="12">
    <location>
        <begin position="64"/>
        <end position="213"/>
    </location>
</feature>
<dbReference type="OrthoDB" id="10031169at2759"/>
<dbReference type="SUPFAM" id="SSF63737">
    <property type="entry name" value="Leukotriene A4 hydrolase N-terminal domain"/>
    <property type="match status" value="1"/>
</dbReference>
<feature type="domain" description="Peptidase M1 alanyl aminopeptidase C-terminal" evidence="11">
    <location>
        <begin position="570"/>
        <end position="918"/>
    </location>
</feature>
<dbReference type="Gene3D" id="2.60.40.1840">
    <property type="match status" value="1"/>
</dbReference>
<dbReference type="Gene3D" id="1.10.390.10">
    <property type="entry name" value="Neutral Protease Domain 2"/>
    <property type="match status" value="1"/>
</dbReference>
<dbReference type="Gene3D" id="3.30.2010.30">
    <property type="match status" value="1"/>
</dbReference>
<dbReference type="PRINTS" id="PR00756">
    <property type="entry name" value="ALADIPTASE"/>
</dbReference>
<keyword evidence="3 13" id="KW-0031">Aminopeptidase</keyword>
<dbReference type="Pfam" id="PF11940">
    <property type="entry name" value="DUF3458"/>
    <property type="match status" value="1"/>
</dbReference>
<evidence type="ECO:0000256" key="6">
    <source>
        <dbReference type="ARBA" id="ARBA00022801"/>
    </source>
</evidence>